<keyword evidence="6 10" id="KW-0061">Asparagine biosynthesis</keyword>
<dbReference type="Pfam" id="PF00733">
    <property type="entry name" value="Asn_synthase"/>
    <property type="match status" value="2"/>
</dbReference>
<dbReference type="PROSITE" id="PS51278">
    <property type="entry name" value="GATASE_TYPE_2"/>
    <property type="match status" value="1"/>
</dbReference>
<dbReference type="Gene3D" id="3.60.20.10">
    <property type="entry name" value="Glutamine Phosphoribosylpyrophosphate, subunit 1, domain 1"/>
    <property type="match status" value="1"/>
</dbReference>
<dbReference type="GO" id="GO:0004066">
    <property type="term" value="F:asparagine synthase (glutamine-hydrolyzing) activity"/>
    <property type="evidence" value="ECO:0007669"/>
    <property type="project" value="InterPro"/>
</dbReference>
<dbReference type="EMBL" id="GEZM01075843">
    <property type="protein sequence ID" value="JAV63923.1"/>
    <property type="molecule type" value="Transcribed_RNA"/>
</dbReference>
<dbReference type="UniPathway" id="UPA00134">
    <property type="reaction ID" value="UER00195"/>
</dbReference>
<dbReference type="InterPro" id="IPR001962">
    <property type="entry name" value="Asn_synthase"/>
</dbReference>
<comment type="pathway">
    <text evidence="1">Amino-acid biosynthesis; L-asparagine biosynthesis; L-asparagine from L-aspartate (L-Gln route): step 1/1.</text>
</comment>
<dbReference type="CDD" id="cd01991">
    <property type="entry name" value="Asn_synthase_B_C"/>
    <property type="match status" value="1"/>
</dbReference>
<keyword evidence="4 9" id="KW-0547">Nucleotide-binding</keyword>
<reference evidence="13" key="1">
    <citation type="journal article" date="2016" name="Sci. Rep.">
        <title>Molecular characterization of firefly nuptial gifts: a multi-omics approach sheds light on postcopulatory sexual selection.</title>
        <authorList>
            <person name="Al-Wathiqui N."/>
            <person name="Fallon T.R."/>
            <person name="South A."/>
            <person name="Weng J.K."/>
            <person name="Lewis S.M."/>
        </authorList>
    </citation>
    <scope>NUCLEOTIDE SEQUENCE</scope>
</reference>
<evidence type="ECO:0000259" key="12">
    <source>
        <dbReference type="PROSITE" id="PS51278"/>
    </source>
</evidence>
<evidence type="ECO:0000256" key="7">
    <source>
        <dbReference type="ARBA" id="ARBA00022962"/>
    </source>
</evidence>
<dbReference type="Gene3D" id="3.40.50.620">
    <property type="entry name" value="HUPs"/>
    <property type="match status" value="1"/>
</dbReference>
<keyword evidence="15" id="KW-1185">Reference proteome</keyword>
<sequence length="551" mass="62539">MCGIFCMFEANSHDADNCLCTYNCIQPTVNRRGPDYHSSVTLDFENHSFVFGASVLWLQGKEMTKQPVENEQSVFIFNGDIFGGTSIPSDVRKNFGDTIPLLHLLEKSEDVIDDLMNLQGPYSFVYLNKKRSKLYFGRDPYGRRSLLIGMKDSAILLTSVATRMLDIKCVELPAVGIFTYSLETGEVELLPWPFRHSNFKEKVSELETILNKTIKLQQNLELAHHTFINPTDNYLQYPLLSPDCIFSNLLNDARFFQNVQQLEVLLEKAIEKRIATQPAFCHKCIKSRNPCIHSTTGVLFSGGVDCAILALLADKYCSKHCSIDLLNVSFSGNAPDRQTGLQTLDELKQIRPERKWNFVEINVKESELNLERERRIADLIYPLNTILDDSLGCALWFASRGQTESYVSPCRVLLVGMGADELFGGYTKHRAALKRGGWQALHEALEIDWQNISFRNLARDDRVVSDHGRQLRTPYLDEEVVEFVRSLNCWERTCPSDNLQQGVGEKVLLRSLAYHLGLKKAASLRKRALQFGSRIANSKENAHDVSARLKL</sequence>
<evidence type="ECO:0000256" key="5">
    <source>
        <dbReference type="ARBA" id="ARBA00022840"/>
    </source>
</evidence>
<evidence type="ECO:0000256" key="6">
    <source>
        <dbReference type="ARBA" id="ARBA00022888"/>
    </source>
</evidence>
<evidence type="ECO:0000313" key="13">
    <source>
        <dbReference type="EMBL" id="JAV63923.1"/>
    </source>
</evidence>
<feature type="active site" description="For GATase activity" evidence="10">
    <location>
        <position position="2"/>
    </location>
</feature>
<keyword evidence="7 10" id="KW-0315">Glutamine amidotransferase</keyword>
<dbReference type="EMBL" id="VVIM01000006">
    <property type="protein sequence ID" value="KAB0797954.1"/>
    <property type="molecule type" value="Genomic_DNA"/>
</dbReference>
<evidence type="ECO:0000256" key="4">
    <source>
        <dbReference type="ARBA" id="ARBA00022741"/>
    </source>
</evidence>
<dbReference type="SUPFAM" id="SSF56235">
    <property type="entry name" value="N-terminal nucleophile aminohydrolases (Ntn hydrolases)"/>
    <property type="match status" value="1"/>
</dbReference>
<organism evidence="13">
    <name type="scientific">Photinus pyralis</name>
    <name type="common">Common eastern firefly</name>
    <name type="synonym">Lampyris pyralis</name>
    <dbReference type="NCBI Taxonomy" id="7054"/>
    <lineage>
        <taxon>Eukaryota</taxon>
        <taxon>Metazoa</taxon>
        <taxon>Ecdysozoa</taxon>
        <taxon>Arthropoda</taxon>
        <taxon>Hexapoda</taxon>
        <taxon>Insecta</taxon>
        <taxon>Pterygota</taxon>
        <taxon>Neoptera</taxon>
        <taxon>Endopterygota</taxon>
        <taxon>Coleoptera</taxon>
        <taxon>Polyphaga</taxon>
        <taxon>Elateriformia</taxon>
        <taxon>Elateroidea</taxon>
        <taxon>Lampyridae</taxon>
        <taxon>Lampyrinae</taxon>
        <taxon>Photinus</taxon>
    </lineage>
</organism>
<evidence type="ECO:0000256" key="8">
    <source>
        <dbReference type="ARBA" id="ARBA00030234"/>
    </source>
</evidence>
<proteinExistence type="predicted"/>
<dbReference type="PIRSF" id="PIRSF001589">
    <property type="entry name" value="Asn_synthetase_glu-h"/>
    <property type="match status" value="1"/>
</dbReference>
<dbReference type="OrthoDB" id="10252281at2759"/>
<keyword evidence="3 10" id="KW-0028">Amino-acid biosynthesis</keyword>
<dbReference type="PANTHER" id="PTHR45937">
    <property type="entry name" value="ASPARAGINE SYNTHETASE DOMAIN-CONTAINING PROTEIN 1"/>
    <property type="match status" value="1"/>
</dbReference>
<dbReference type="InParanoid" id="A0A1Y1KR92"/>
<dbReference type="AlphaFoldDB" id="A0A1Y1KR92"/>
<dbReference type="InterPro" id="IPR014729">
    <property type="entry name" value="Rossmann-like_a/b/a_fold"/>
</dbReference>
<name>A0A1Y1KR92_PHOPY</name>
<dbReference type="InterPro" id="IPR029055">
    <property type="entry name" value="Ntn_hydrolases_N"/>
</dbReference>
<evidence type="ECO:0000313" key="14">
    <source>
        <dbReference type="EMBL" id="KAB0797954.1"/>
    </source>
</evidence>
<feature type="binding site" evidence="11">
    <location>
        <position position="328"/>
    </location>
    <ligand>
        <name>ATP</name>
        <dbReference type="ChEBI" id="CHEBI:30616"/>
    </ligand>
</feature>
<evidence type="ECO:0000256" key="10">
    <source>
        <dbReference type="PIRSR" id="PIRSR001589-1"/>
    </source>
</evidence>
<dbReference type="FunCoup" id="A0A1Y1KR92">
    <property type="interactions" value="1341"/>
</dbReference>
<feature type="binding site" evidence="11">
    <location>
        <position position="97"/>
    </location>
    <ligand>
        <name>L-glutamine</name>
        <dbReference type="ChEBI" id="CHEBI:58359"/>
    </ligand>
</feature>
<evidence type="ECO:0000256" key="11">
    <source>
        <dbReference type="PIRSR" id="PIRSR001589-2"/>
    </source>
</evidence>
<reference evidence="14" key="3">
    <citation type="submission" date="2019-08" db="EMBL/GenBank/DDBJ databases">
        <authorList>
            <consortium name="Photinus pyralis genome working group"/>
            <person name="Fallon T.R."/>
            <person name="Sander Lower S.E."/>
            <person name="Weng J.-K."/>
        </authorList>
    </citation>
    <scope>NUCLEOTIDE SEQUENCE</scope>
    <source>
        <strain evidence="14">1611_PpyrPB1</strain>
        <tissue evidence="14">Whole body</tissue>
    </source>
</reference>
<dbReference type="GO" id="GO:0005524">
    <property type="term" value="F:ATP binding"/>
    <property type="evidence" value="ECO:0007669"/>
    <property type="project" value="UniProtKB-KW"/>
</dbReference>
<dbReference type="SUPFAM" id="SSF52402">
    <property type="entry name" value="Adenine nucleotide alpha hydrolases-like"/>
    <property type="match status" value="1"/>
</dbReference>
<evidence type="ECO:0000256" key="1">
    <source>
        <dbReference type="ARBA" id="ARBA00005187"/>
    </source>
</evidence>
<reference evidence="14 15" key="2">
    <citation type="journal article" date="2018" name="Elife">
        <title>Firefly genomes illuminate parallel origins of bioluminescence in beetles.</title>
        <authorList>
            <person name="Fallon T.R."/>
            <person name="Lower S.E."/>
            <person name="Chang C.H."/>
            <person name="Bessho-Uehara M."/>
            <person name="Martin G.J."/>
            <person name="Bewick A.J."/>
            <person name="Behringer M."/>
            <person name="Debat H.J."/>
            <person name="Wong I."/>
            <person name="Day J.C."/>
            <person name="Suvorov A."/>
            <person name="Silva C.J."/>
            <person name="Stanger-Hall K.F."/>
            <person name="Hall D.W."/>
            <person name="Schmitz R.J."/>
            <person name="Nelson D.R."/>
            <person name="Lewis S.M."/>
            <person name="Shigenobu S."/>
            <person name="Bybee S.M."/>
            <person name="Larracuente A.M."/>
            <person name="Oba Y."/>
            <person name="Weng J.K."/>
        </authorList>
    </citation>
    <scope>NUCLEOTIDE SEQUENCE [LARGE SCALE GENOMIC DNA]</scope>
    <source>
        <strain evidence="14">1611_PpyrPB1</strain>
        <tissue evidence="14">Whole body</tissue>
    </source>
</reference>
<evidence type="ECO:0000256" key="3">
    <source>
        <dbReference type="ARBA" id="ARBA00022605"/>
    </source>
</evidence>
<evidence type="ECO:0000313" key="15">
    <source>
        <dbReference type="Proteomes" id="UP000327044"/>
    </source>
</evidence>
<dbReference type="Proteomes" id="UP000327044">
    <property type="component" value="Unassembled WGS sequence"/>
</dbReference>
<dbReference type="PANTHER" id="PTHR45937:SF1">
    <property type="entry name" value="ASPARAGINE SYNTHETASE DOMAIN-CONTAINING PROTEIN 1"/>
    <property type="match status" value="1"/>
</dbReference>
<protein>
    <recommendedName>
        <fullName evidence="2">Asparagine synthetase [glutamine-hydrolyzing]</fullName>
    </recommendedName>
    <alternativeName>
        <fullName evidence="8">Glutamine-dependent asparagine synthetase</fullName>
    </alternativeName>
</protein>
<dbReference type="InterPro" id="IPR006426">
    <property type="entry name" value="Asn_synth_AEB"/>
</dbReference>
<gene>
    <name evidence="14" type="ORF">PPYR_08947</name>
</gene>
<dbReference type="InterPro" id="IPR051857">
    <property type="entry name" value="Asn_synthetase_domain"/>
</dbReference>
<keyword evidence="5 9" id="KW-0067">ATP-binding</keyword>
<accession>A0A1Y1KR92</accession>
<evidence type="ECO:0000256" key="9">
    <source>
        <dbReference type="PIRNR" id="PIRNR001589"/>
    </source>
</evidence>
<feature type="binding site" evidence="11">
    <location>
        <position position="299"/>
    </location>
    <ligand>
        <name>ATP</name>
        <dbReference type="ChEBI" id="CHEBI:30616"/>
    </ligand>
</feature>
<dbReference type="Pfam" id="PF13537">
    <property type="entry name" value="GATase_7"/>
    <property type="match status" value="1"/>
</dbReference>
<dbReference type="InterPro" id="IPR017932">
    <property type="entry name" value="GATase_2_dom"/>
</dbReference>
<dbReference type="GO" id="GO:0070981">
    <property type="term" value="P:L-asparagine biosynthetic process"/>
    <property type="evidence" value="ECO:0007669"/>
    <property type="project" value="UniProtKB-UniPathway"/>
</dbReference>
<feature type="domain" description="Glutamine amidotransferase type-2" evidence="12">
    <location>
        <begin position="2"/>
        <end position="193"/>
    </location>
</feature>
<evidence type="ECO:0000256" key="2">
    <source>
        <dbReference type="ARBA" id="ARBA00021389"/>
    </source>
</evidence>